<sequence>MKTYDISFADRPKLLSAEIIAYNYIDIGFAPCGDYWRQMRRIYVLELLSARKVQSFRSIREKESWNLVESVAMKRLNTINLSNMIFTTINTIISRMTIGSRCKDQDHQERRVSGQSDHENEDLIDVLLRIKDDGGLQFPLAFDNIKAVILDMIVAGSDTSSVTIEWAMSELIKSPRVMKKAQDELRQVFKGRSMILESDMQELNYLKLVIKETLRLHPPVPFLLPRECRKNCEIGGYNMFAKTKVIINSWMIGRDTDYWIDAESFIPERFSDSSANMIGTDFEYVTTCF</sequence>
<gene>
    <name evidence="1" type="ORF">L1987_60663</name>
</gene>
<comment type="caution">
    <text evidence="1">The sequence shown here is derived from an EMBL/GenBank/DDBJ whole genome shotgun (WGS) entry which is preliminary data.</text>
</comment>
<evidence type="ECO:0000313" key="2">
    <source>
        <dbReference type="Proteomes" id="UP001056120"/>
    </source>
</evidence>
<reference evidence="2" key="1">
    <citation type="journal article" date="2022" name="Mol. Ecol. Resour.">
        <title>The genomes of chicory, endive, great burdock and yacon provide insights into Asteraceae palaeo-polyploidization history and plant inulin production.</title>
        <authorList>
            <person name="Fan W."/>
            <person name="Wang S."/>
            <person name="Wang H."/>
            <person name="Wang A."/>
            <person name="Jiang F."/>
            <person name="Liu H."/>
            <person name="Zhao H."/>
            <person name="Xu D."/>
            <person name="Zhang Y."/>
        </authorList>
    </citation>
    <scope>NUCLEOTIDE SEQUENCE [LARGE SCALE GENOMIC DNA]</scope>
    <source>
        <strain evidence="2">cv. Yunnan</strain>
    </source>
</reference>
<name>A0ACB9D8P7_9ASTR</name>
<dbReference type="EMBL" id="CM042037">
    <property type="protein sequence ID" value="KAI3742964.1"/>
    <property type="molecule type" value="Genomic_DNA"/>
</dbReference>
<organism evidence="1 2">
    <name type="scientific">Smallanthus sonchifolius</name>
    <dbReference type="NCBI Taxonomy" id="185202"/>
    <lineage>
        <taxon>Eukaryota</taxon>
        <taxon>Viridiplantae</taxon>
        <taxon>Streptophyta</taxon>
        <taxon>Embryophyta</taxon>
        <taxon>Tracheophyta</taxon>
        <taxon>Spermatophyta</taxon>
        <taxon>Magnoliopsida</taxon>
        <taxon>eudicotyledons</taxon>
        <taxon>Gunneridae</taxon>
        <taxon>Pentapetalae</taxon>
        <taxon>asterids</taxon>
        <taxon>campanulids</taxon>
        <taxon>Asterales</taxon>
        <taxon>Asteraceae</taxon>
        <taxon>Asteroideae</taxon>
        <taxon>Heliantheae alliance</taxon>
        <taxon>Millerieae</taxon>
        <taxon>Smallanthus</taxon>
    </lineage>
</organism>
<evidence type="ECO:0000313" key="1">
    <source>
        <dbReference type="EMBL" id="KAI3742964.1"/>
    </source>
</evidence>
<reference evidence="1 2" key="2">
    <citation type="journal article" date="2022" name="Mol. Ecol. Resour.">
        <title>The genomes of chicory, endive, great burdock and yacon provide insights into Asteraceae paleo-polyploidization history and plant inulin production.</title>
        <authorList>
            <person name="Fan W."/>
            <person name="Wang S."/>
            <person name="Wang H."/>
            <person name="Wang A."/>
            <person name="Jiang F."/>
            <person name="Liu H."/>
            <person name="Zhao H."/>
            <person name="Xu D."/>
            <person name="Zhang Y."/>
        </authorList>
    </citation>
    <scope>NUCLEOTIDE SEQUENCE [LARGE SCALE GENOMIC DNA]</scope>
    <source>
        <strain evidence="2">cv. Yunnan</strain>
        <tissue evidence="1">Leaves</tissue>
    </source>
</reference>
<keyword evidence="2" id="KW-1185">Reference proteome</keyword>
<accession>A0ACB9D8P7</accession>
<dbReference type="Proteomes" id="UP001056120">
    <property type="component" value="Linkage Group LG20"/>
</dbReference>
<protein>
    <submittedName>
        <fullName evidence="1">Uncharacterized protein</fullName>
    </submittedName>
</protein>
<proteinExistence type="predicted"/>